<dbReference type="Pfam" id="PF14226">
    <property type="entry name" value="DIOX_N"/>
    <property type="match status" value="1"/>
</dbReference>
<dbReference type="GO" id="GO:0046872">
    <property type="term" value="F:metal ion binding"/>
    <property type="evidence" value="ECO:0007669"/>
    <property type="project" value="UniProtKB-KW"/>
</dbReference>
<dbReference type="SUPFAM" id="SSF51197">
    <property type="entry name" value="Clavaminate synthase-like"/>
    <property type="match status" value="1"/>
</dbReference>
<evidence type="ECO:0000256" key="1">
    <source>
        <dbReference type="ARBA" id="ARBA00001962"/>
    </source>
</evidence>
<comment type="cofactor">
    <cofactor evidence="1">
        <name>Fe cation</name>
        <dbReference type="ChEBI" id="CHEBI:24875"/>
    </cofactor>
</comment>
<keyword evidence="4 6" id="KW-0560">Oxidoreductase</keyword>
<feature type="domain" description="Fe2OG dioxygenase" evidence="7">
    <location>
        <begin position="218"/>
        <end position="318"/>
    </location>
</feature>
<protein>
    <submittedName>
        <fullName evidence="8">1-aminocyclopropane-1-carboxylate oxidase-1-like protein</fullName>
    </submittedName>
</protein>
<reference evidence="8" key="1">
    <citation type="submission" date="2018-02" db="EMBL/GenBank/DDBJ databases">
        <title>Rhizophora mucronata_Transcriptome.</title>
        <authorList>
            <person name="Meera S.P."/>
            <person name="Sreeshan A."/>
            <person name="Augustine A."/>
        </authorList>
    </citation>
    <scope>NUCLEOTIDE SEQUENCE</scope>
    <source>
        <tissue evidence="8">Leaf</tissue>
    </source>
</reference>
<dbReference type="InterPro" id="IPR044861">
    <property type="entry name" value="IPNS-like_FE2OG_OXY"/>
</dbReference>
<keyword evidence="3 6" id="KW-0479">Metal-binding</keyword>
<dbReference type="Gene3D" id="2.60.120.330">
    <property type="entry name" value="B-lactam Antibiotic, Isopenicillin N Synthase, Chain"/>
    <property type="match status" value="1"/>
</dbReference>
<evidence type="ECO:0000256" key="5">
    <source>
        <dbReference type="ARBA" id="ARBA00023004"/>
    </source>
</evidence>
<dbReference type="GO" id="GO:0051213">
    <property type="term" value="F:dioxygenase activity"/>
    <property type="evidence" value="ECO:0007669"/>
    <property type="project" value="UniProtKB-ARBA"/>
</dbReference>
<evidence type="ECO:0000259" key="7">
    <source>
        <dbReference type="PROSITE" id="PS51471"/>
    </source>
</evidence>
<evidence type="ECO:0000256" key="3">
    <source>
        <dbReference type="ARBA" id="ARBA00022723"/>
    </source>
</evidence>
<evidence type="ECO:0000313" key="8">
    <source>
        <dbReference type="EMBL" id="MBX10041.1"/>
    </source>
</evidence>
<dbReference type="PROSITE" id="PS51471">
    <property type="entry name" value="FE2OG_OXY"/>
    <property type="match status" value="1"/>
</dbReference>
<dbReference type="InterPro" id="IPR005123">
    <property type="entry name" value="Oxoglu/Fe-dep_dioxygenase_dom"/>
</dbReference>
<dbReference type="Pfam" id="PF03171">
    <property type="entry name" value="2OG-FeII_Oxy"/>
    <property type="match status" value="1"/>
</dbReference>
<dbReference type="InterPro" id="IPR027443">
    <property type="entry name" value="IPNS-like_sf"/>
</dbReference>
<dbReference type="PANTHER" id="PTHR10209:SF776">
    <property type="entry name" value="2OG-FE(II) OXYGENASE FAMILY OXIDOREDUCTASE"/>
    <property type="match status" value="1"/>
</dbReference>
<name>A0A2P2KWE8_RHIMU</name>
<evidence type="ECO:0000256" key="4">
    <source>
        <dbReference type="ARBA" id="ARBA00023002"/>
    </source>
</evidence>
<comment type="similarity">
    <text evidence="2 6">Belongs to the iron/ascorbate-dependent oxidoreductase family.</text>
</comment>
<dbReference type="EMBL" id="GGEC01029563">
    <property type="protein sequence ID" value="MBX10047.1"/>
    <property type="molecule type" value="Transcribed_RNA"/>
</dbReference>
<dbReference type="PANTHER" id="PTHR10209">
    <property type="entry name" value="OXIDOREDUCTASE, 2OG-FE II OXYGENASE FAMILY PROTEIN"/>
    <property type="match status" value="1"/>
</dbReference>
<dbReference type="InterPro" id="IPR026992">
    <property type="entry name" value="DIOX_N"/>
</dbReference>
<evidence type="ECO:0000256" key="2">
    <source>
        <dbReference type="ARBA" id="ARBA00008056"/>
    </source>
</evidence>
<dbReference type="EMBL" id="GGEC01029557">
    <property type="protein sequence ID" value="MBX10041.1"/>
    <property type="molecule type" value="Transcribed_RNA"/>
</dbReference>
<evidence type="ECO:0000256" key="6">
    <source>
        <dbReference type="RuleBase" id="RU003682"/>
    </source>
</evidence>
<dbReference type="FunFam" id="2.60.120.330:FF:000005">
    <property type="entry name" value="1-aminocyclopropane-1-carboxylate oxidase homolog 1"/>
    <property type="match status" value="1"/>
</dbReference>
<sequence>MNPPMNSAQNGLNYDREKELKAFDESKAGVKGLVDAGIEKIPSIFVTPDEIFPERSRSSPAACLQIPVVDLKDLNKNGIRRKEIIEEIKRASETWGFFQIVNHGIADDVLSEMIDGTRRFHEQPKEVKVEFYSRDNNRKVKFNSNFDLHQAKAANWRDTLICEMAPNAPDSQELPAVCREILREYTMQVKSLGITLLGLLTEGLGLKPNHLIDMDCAKGQLLTCHYFPACPEPNRTLGVTPHSDPDFFTIVLQDQVGGLQVFHQNMWVDIPPVPGALVINLGDLLQLISNDKFKSAEHRVLANKKGPRISVACFFTTHFEPSNILYGPMKELLSDSNPPLYKETTVLDFATYYTSKGLDGTPALAHLRL</sequence>
<accession>A0A2P2KWE8</accession>
<dbReference type="AlphaFoldDB" id="A0A2P2KWE8"/>
<organism evidence="8">
    <name type="scientific">Rhizophora mucronata</name>
    <name type="common">Asiatic mangrove</name>
    <dbReference type="NCBI Taxonomy" id="61149"/>
    <lineage>
        <taxon>Eukaryota</taxon>
        <taxon>Viridiplantae</taxon>
        <taxon>Streptophyta</taxon>
        <taxon>Embryophyta</taxon>
        <taxon>Tracheophyta</taxon>
        <taxon>Spermatophyta</taxon>
        <taxon>Magnoliopsida</taxon>
        <taxon>eudicotyledons</taxon>
        <taxon>Gunneridae</taxon>
        <taxon>Pentapetalae</taxon>
        <taxon>rosids</taxon>
        <taxon>fabids</taxon>
        <taxon>Malpighiales</taxon>
        <taxon>Rhizophoraceae</taxon>
        <taxon>Rhizophora</taxon>
    </lineage>
</organism>
<keyword evidence="5 6" id="KW-0408">Iron</keyword>
<proteinExistence type="inferred from homology"/>